<organism evidence="1 2">
    <name type="scientific">Actinosynnema pretiosum</name>
    <dbReference type="NCBI Taxonomy" id="42197"/>
    <lineage>
        <taxon>Bacteria</taxon>
        <taxon>Bacillati</taxon>
        <taxon>Actinomycetota</taxon>
        <taxon>Actinomycetes</taxon>
        <taxon>Pseudonocardiales</taxon>
        <taxon>Pseudonocardiaceae</taxon>
        <taxon>Actinosynnema</taxon>
    </lineage>
</organism>
<dbReference type="Proteomes" id="UP000218505">
    <property type="component" value="Chromosome"/>
</dbReference>
<protein>
    <recommendedName>
        <fullName evidence="3">IPT/TIG domain-containing protein</fullName>
    </recommendedName>
</protein>
<evidence type="ECO:0008006" key="3">
    <source>
        <dbReference type="Google" id="ProtNLM"/>
    </source>
</evidence>
<dbReference type="KEGG" id="apre:CNX65_30130"/>
<accession>A0A290ZDH2</accession>
<gene>
    <name evidence="1" type="ORF">CNX65_30130</name>
</gene>
<proteinExistence type="predicted"/>
<evidence type="ECO:0000313" key="1">
    <source>
        <dbReference type="EMBL" id="ATE57022.1"/>
    </source>
</evidence>
<evidence type="ECO:0000313" key="2">
    <source>
        <dbReference type="Proteomes" id="UP000218505"/>
    </source>
</evidence>
<dbReference type="AlphaFoldDB" id="A0A290ZDH2"/>
<name>A0A290ZDH2_9PSEU</name>
<sequence>MLVVVGLVVGAAGGCVGDEGGGMPLPSALPLSSPVSFSVAPASAPVVGSGRVVADPVSGGGGDEVFVSGDGFPAGERVVITFHGVAVGGGVVDAAGRFERVSVKVPGSLRGVGAQVFIDVGAGPVRAQAPFVLTR</sequence>
<reference evidence="1" key="1">
    <citation type="submission" date="2017-09" db="EMBL/GenBank/DDBJ databases">
        <title>Complete Genome Sequence of ansamitocin-producing Bacterium Actinosynnema pretiosum X47.</title>
        <authorList>
            <person name="Cao G."/>
            <person name="Zong G."/>
            <person name="Zhong C."/>
            <person name="Fu J."/>
        </authorList>
    </citation>
    <scope>NUCLEOTIDE SEQUENCE [LARGE SCALE GENOMIC DNA]</scope>
    <source>
        <strain evidence="1">X47</strain>
    </source>
</reference>
<keyword evidence="2" id="KW-1185">Reference proteome</keyword>
<dbReference type="EMBL" id="CP023445">
    <property type="protein sequence ID" value="ATE57022.1"/>
    <property type="molecule type" value="Genomic_DNA"/>
</dbReference>